<dbReference type="SMART" id="SM00230">
    <property type="entry name" value="CysPc"/>
    <property type="match status" value="1"/>
</dbReference>
<protein>
    <submittedName>
        <fullName evidence="13">Calpain-type cysteine proteinase</fullName>
    </submittedName>
</protein>
<evidence type="ECO:0000256" key="8">
    <source>
        <dbReference type="PIRSR" id="PIRSR622684-1"/>
    </source>
</evidence>
<dbReference type="PANTHER" id="PTHR10183">
    <property type="entry name" value="CALPAIN"/>
    <property type="match status" value="1"/>
</dbReference>
<evidence type="ECO:0000256" key="4">
    <source>
        <dbReference type="ARBA" id="ARBA00022771"/>
    </source>
</evidence>
<dbReference type="OrthoDB" id="498710at2759"/>
<evidence type="ECO:0000256" key="2">
    <source>
        <dbReference type="ARBA" id="ARBA00022670"/>
    </source>
</evidence>
<evidence type="ECO:0000259" key="11">
    <source>
        <dbReference type="PROSITE" id="PS50203"/>
    </source>
</evidence>
<feature type="domain" description="Calpain catalytic" evidence="11">
    <location>
        <begin position="138"/>
        <end position="508"/>
    </location>
</feature>
<evidence type="ECO:0000259" key="12">
    <source>
        <dbReference type="PROSITE" id="PS51999"/>
    </source>
</evidence>
<evidence type="ECO:0000256" key="7">
    <source>
        <dbReference type="ARBA" id="ARBA00022833"/>
    </source>
</evidence>
<organism evidence="13 14">
    <name type="scientific">Chloropicon primus</name>
    <dbReference type="NCBI Taxonomy" id="1764295"/>
    <lineage>
        <taxon>Eukaryota</taxon>
        <taxon>Viridiplantae</taxon>
        <taxon>Chlorophyta</taxon>
        <taxon>Chloropicophyceae</taxon>
        <taxon>Chloropicales</taxon>
        <taxon>Chloropicaceae</taxon>
        <taxon>Chloropicon</taxon>
    </lineage>
</organism>
<dbReference type="EMBL" id="CP031036">
    <property type="protein sequence ID" value="QDZ20060.1"/>
    <property type="molecule type" value="Genomic_DNA"/>
</dbReference>
<dbReference type="GO" id="GO:0006508">
    <property type="term" value="P:proteolysis"/>
    <property type="evidence" value="ECO:0007669"/>
    <property type="project" value="UniProtKB-KW"/>
</dbReference>
<dbReference type="PROSITE" id="PS00139">
    <property type="entry name" value="THIOL_PROTEASE_CYS"/>
    <property type="match status" value="1"/>
</dbReference>
<evidence type="ECO:0000256" key="1">
    <source>
        <dbReference type="ARBA" id="ARBA00007623"/>
    </source>
</evidence>
<dbReference type="InterPro" id="IPR036213">
    <property type="entry name" value="Calpain_III_sf"/>
</dbReference>
<dbReference type="InterPro" id="IPR001300">
    <property type="entry name" value="Peptidase_C2_calpain_cat"/>
</dbReference>
<dbReference type="PROSITE" id="PS51999">
    <property type="entry name" value="ZF_GRF"/>
    <property type="match status" value="1"/>
</dbReference>
<dbReference type="InterPro" id="IPR000169">
    <property type="entry name" value="Pept_cys_AS"/>
</dbReference>
<evidence type="ECO:0000256" key="9">
    <source>
        <dbReference type="PROSITE-ProRule" id="PRU00239"/>
    </source>
</evidence>
<dbReference type="AlphaFoldDB" id="A0A5B8MKZ2"/>
<name>A0A5B8MKZ2_9CHLO</name>
<dbReference type="Proteomes" id="UP000316726">
    <property type="component" value="Chromosome 3"/>
</dbReference>
<keyword evidence="14" id="KW-1185">Reference proteome</keyword>
<dbReference type="PRINTS" id="PR00704">
    <property type="entry name" value="CALPAIN"/>
</dbReference>
<dbReference type="CDD" id="cd00044">
    <property type="entry name" value="CysPc"/>
    <property type="match status" value="1"/>
</dbReference>
<proteinExistence type="inferred from homology"/>
<dbReference type="InterPro" id="IPR010666">
    <property type="entry name" value="Znf_GRF"/>
</dbReference>
<comment type="similarity">
    <text evidence="1">Belongs to the peptidase C2 family.</text>
</comment>
<dbReference type="Pfam" id="PF14555">
    <property type="entry name" value="UBA_4"/>
    <property type="match status" value="1"/>
</dbReference>
<dbReference type="PANTHER" id="PTHR10183:SF379">
    <property type="entry name" value="CALPAIN-5"/>
    <property type="match status" value="1"/>
</dbReference>
<dbReference type="PROSITE" id="PS50203">
    <property type="entry name" value="CALPAIN_CAT"/>
    <property type="match status" value="1"/>
</dbReference>
<evidence type="ECO:0000256" key="6">
    <source>
        <dbReference type="ARBA" id="ARBA00022807"/>
    </source>
</evidence>
<gene>
    <name evidence="13" type="ORF">A3770_03p25780</name>
</gene>
<feature type="domain" description="GRF-type" evidence="12">
    <location>
        <begin position="168"/>
        <end position="207"/>
    </location>
</feature>
<reference evidence="13 14" key="1">
    <citation type="submission" date="2018-07" db="EMBL/GenBank/DDBJ databases">
        <title>The complete nuclear genome of the prasinophyte Chloropicon primus (CCMP1205).</title>
        <authorList>
            <person name="Pombert J.-F."/>
            <person name="Otis C."/>
            <person name="Turmel M."/>
            <person name="Lemieux C."/>
        </authorList>
    </citation>
    <scope>NUCLEOTIDE SEQUENCE [LARGE SCALE GENOMIC DNA]</scope>
    <source>
        <strain evidence="13 14">CCMP1205</strain>
    </source>
</reference>
<keyword evidence="2 9" id="KW-0645">Protease</keyword>
<evidence type="ECO:0000256" key="3">
    <source>
        <dbReference type="ARBA" id="ARBA00022723"/>
    </source>
</evidence>
<dbReference type="GO" id="GO:0004198">
    <property type="term" value="F:calcium-dependent cysteine-type endopeptidase activity"/>
    <property type="evidence" value="ECO:0007669"/>
    <property type="project" value="InterPro"/>
</dbReference>
<dbReference type="SUPFAM" id="SSF49758">
    <property type="entry name" value="Calpain large subunit, middle domain (domain III)"/>
    <property type="match status" value="1"/>
</dbReference>
<keyword evidence="7" id="KW-0862">Zinc</keyword>
<dbReference type="SUPFAM" id="SSF54001">
    <property type="entry name" value="Cysteine proteinases"/>
    <property type="match status" value="1"/>
</dbReference>
<keyword evidence="6 9" id="KW-0788">Thiol protease</keyword>
<dbReference type="STRING" id="1764295.A0A5B8MKZ2"/>
<dbReference type="Pfam" id="PF00648">
    <property type="entry name" value="Peptidase_C2"/>
    <property type="match status" value="1"/>
</dbReference>
<evidence type="ECO:0000256" key="10">
    <source>
        <dbReference type="PROSITE-ProRule" id="PRU01343"/>
    </source>
</evidence>
<keyword evidence="5 9" id="KW-0378">Hydrolase</keyword>
<keyword evidence="3" id="KW-0479">Metal-binding</keyword>
<dbReference type="Pfam" id="PF06839">
    <property type="entry name" value="Zn_ribbon_GRF"/>
    <property type="match status" value="1"/>
</dbReference>
<dbReference type="GO" id="GO:0008270">
    <property type="term" value="F:zinc ion binding"/>
    <property type="evidence" value="ECO:0007669"/>
    <property type="project" value="UniProtKB-KW"/>
</dbReference>
<dbReference type="Gene3D" id="3.90.70.10">
    <property type="entry name" value="Cysteine proteinases"/>
    <property type="match status" value="1"/>
</dbReference>
<dbReference type="CDD" id="cd14273">
    <property type="entry name" value="UBA_TAP-C_like"/>
    <property type="match status" value="1"/>
</dbReference>
<accession>A0A5B8MKZ2</accession>
<sequence>MEAFLSVVSECSREEARRVLEAADYNVERAVNFYFINQERGKAYASTSKRRRVVGEDEGVRVEGEDEGVRVEGVVGVEKKGEAKLTADPDLVLIPWKELSGESERLVSQLEECPGEGTFLPSASWSRILSSCRAEGQSFTDPDFPPAAQSIDGRKVHRNFGKNTKLLCLCKREAKLCKVAKDGKNQGKFFYACELRKCKYFRWSGRALQHTSQAVNLSWKRFDDPCHIPVAKGGFKPSDVLQGAVGDCWFLSGLAVIAERKDLVERIFPVTQRNDEGVYECKFYIDGQWESVVVDNVLPVDEERKPAFAKLSKKKSELWVPLLEKAYAKVHKSYDAISGGFVSEAMFDLTSYPTEVILVMDEAFESEVTWARLLSFASLKFPMGCSTQWDPTLQGVGLAPCHAYSILEVIELSGVTVGQQLKIDDFFGGGKEREKAKKEEQGSLLRLLRIRNPHGQREWLGDWSDKSDKWTSTLHAKLGRTEKNDGTFWMSYQDFLCRFALIEVCHAHRDFYNVTKRLRLGTPNSWDCAQFKVDLVEATWAYIMVLQKSKRGRLDNYWYTDVSIAIFRLDGQGGVVALEKVLFGGQNKTVFSELMMPQGQYLLNVFSMRKGVEADVALRIFSAKPAVLTELGHGRDKLPPVLHHCMIQCVMNRACSSDMRGGVGGISKIAQHVVSPSLLLLVFCCSNTAVFFLACSSSEKRYSRLKLEVEAEKTRIKVDSASAMIPPNAQKILAVLTPKKLGSHKFSYLWEELGPTDEDNWMEAGSCFGGIESIFKSFPLSVRAERDDKVVHTPRGSGAGVLLSKTKTFGSAQE</sequence>
<evidence type="ECO:0000256" key="5">
    <source>
        <dbReference type="ARBA" id="ARBA00022801"/>
    </source>
</evidence>
<keyword evidence="4 10" id="KW-0863">Zinc-finger</keyword>
<feature type="active site" evidence="9">
    <location>
        <position position="402"/>
    </location>
</feature>
<evidence type="ECO:0000313" key="13">
    <source>
        <dbReference type="EMBL" id="QDZ20060.1"/>
    </source>
</evidence>
<feature type="active site" evidence="8 9">
    <location>
        <position position="248"/>
    </location>
</feature>
<feature type="active site" evidence="8 9">
    <location>
        <position position="452"/>
    </location>
</feature>
<dbReference type="InterPro" id="IPR022684">
    <property type="entry name" value="Calpain_cysteine_protease"/>
</dbReference>
<evidence type="ECO:0000313" key="14">
    <source>
        <dbReference type="Proteomes" id="UP000316726"/>
    </source>
</evidence>
<dbReference type="InterPro" id="IPR038765">
    <property type="entry name" value="Papain-like_cys_pep_sf"/>
</dbReference>